<comment type="caution">
    <text evidence="9">The sequence shown here is derived from an EMBL/GenBank/DDBJ whole genome shotgun (WGS) entry which is preliminary data.</text>
</comment>
<evidence type="ECO:0000259" key="8">
    <source>
        <dbReference type="Pfam" id="PF08281"/>
    </source>
</evidence>
<dbReference type="InterPro" id="IPR039425">
    <property type="entry name" value="RNA_pol_sigma-70-like"/>
</dbReference>
<evidence type="ECO:0000259" key="7">
    <source>
        <dbReference type="Pfam" id="PF04542"/>
    </source>
</evidence>
<evidence type="ECO:0000256" key="5">
    <source>
        <dbReference type="ARBA" id="ARBA00023163"/>
    </source>
</evidence>
<dbReference type="GO" id="GO:0003677">
    <property type="term" value="F:DNA binding"/>
    <property type="evidence" value="ECO:0007669"/>
    <property type="project" value="UniProtKB-KW"/>
</dbReference>
<evidence type="ECO:0000313" key="9">
    <source>
        <dbReference type="EMBL" id="MBO8479275.1"/>
    </source>
</evidence>
<dbReference type="CDD" id="cd06171">
    <property type="entry name" value="Sigma70_r4"/>
    <property type="match status" value="1"/>
</dbReference>
<reference evidence="9" key="1">
    <citation type="submission" date="2020-10" db="EMBL/GenBank/DDBJ databases">
        <authorList>
            <person name="Gilroy R."/>
        </authorList>
    </citation>
    <scope>NUCLEOTIDE SEQUENCE</scope>
    <source>
        <strain evidence="9">2478</strain>
    </source>
</reference>
<evidence type="ECO:0000256" key="1">
    <source>
        <dbReference type="ARBA" id="ARBA00010641"/>
    </source>
</evidence>
<evidence type="ECO:0000256" key="2">
    <source>
        <dbReference type="ARBA" id="ARBA00023015"/>
    </source>
</evidence>
<dbReference type="InterPro" id="IPR013249">
    <property type="entry name" value="RNA_pol_sigma70_r4_t2"/>
</dbReference>
<dbReference type="GO" id="GO:0016987">
    <property type="term" value="F:sigma factor activity"/>
    <property type="evidence" value="ECO:0007669"/>
    <property type="project" value="UniProtKB-KW"/>
</dbReference>
<organism evidence="9 10">
    <name type="scientific">Candidatus Cryptobacteroides excrementipullorum</name>
    <dbReference type="NCBI Taxonomy" id="2840761"/>
    <lineage>
        <taxon>Bacteria</taxon>
        <taxon>Pseudomonadati</taxon>
        <taxon>Bacteroidota</taxon>
        <taxon>Bacteroidia</taxon>
        <taxon>Bacteroidales</taxon>
        <taxon>Candidatus Cryptobacteroides</taxon>
    </lineage>
</organism>
<dbReference type="SUPFAM" id="SSF88946">
    <property type="entry name" value="Sigma2 domain of RNA polymerase sigma factors"/>
    <property type="match status" value="1"/>
</dbReference>
<dbReference type="EMBL" id="JADILZ010000101">
    <property type="protein sequence ID" value="MBO8479275.1"/>
    <property type="molecule type" value="Genomic_DNA"/>
</dbReference>
<dbReference type="NCBIfam" id="TIGR02937">
    <property type="entry name" value="sigma70-ECF"/>
    <property type="match status" value="1"/>
</dbReference>
<sequence length="179" mass="20807">MSAVTRQDGRALETLIRKYRALVFRTALRIVCSADDAEDITQEVFIRVWKQAGRFNSRSGLPAWLYRITCNLSIDHLRRRKIRFTRMPWKDSVEAGRIPEKGLPREKSSEEKMIESEEWRMFTEATAWLSPKQRAVFTLKEIEGLDTMEVAAITGLSPDRIKSNLYLARKTIRDKLGMD</sequence>
<reference evidence="9" key="2">
    <citation type="journal article" date="2021" name="PeerJ">
        <title>Extensive microbial diversity within the chicken gut microbiome revealed by metagenomics and culture.</title>
        <authorList>
            <person name="Gilroy R."/>
            <person name="Ravi A."/>
            <person name="Getino M."/>
            <person name="Pursley I."/>
            <person name="Horton D.L."/>
            <person name="Alikhan N.F."/>
            <person name="Baker D."/>
            <person name="Gharbi K."/>
            <person name="Hall N."/>
            <person name="Watson M."/>
            <person name="Adriaenssens E.M."/>
            <person name="Foster-Nyarko E."/>
            <person name="Jarju S."/>
            <person name="Secka A."/>
            <person name="Antonio M."/>
            <person name="Oren A."/>
            <person name="Chaudhuri R.R."/>
            <person name="La Ragione R."/>
            <person name="Hildebrand F."/>
            <person name="Pallen M.J."/>
        </authorList>
    </citation>
    <scope>NUCLEOTIDE SEQUENCE</scope>
    <source>
        <strain evidence="9">2478</strain>
    </source>
</reference>
<protein>
    <recommendedName>
        <fullName evidence="6">RNA polymerase sigma factor</fullName>
    </recommendedName>
</protein>
<dbReference type="PANTHER" id="PTHR43133">
    <property type="entry name" value="RNA POLYMERASE ECF-TYPE SIGMA FACTO"/>
    <property type="match status" value="1"/>
</dbReference>
<evidence type="ECO:0000313" key="10">
    <source>
        <dbReference type="Proteomes" id="UP000823771"/>
    </source>
</evidence>
<dbReference type="InterPro" id="IPR013325">
    <property type="entry name" value="RNA_pol_sigma_r2"/>
</dbReference>
<dbReference type="GO" id="GO:0006352">
    <property type="term" value="P:DNA-templated transcription initiation"/>
    <property type="evidence" value="ECO:0007669"/>
    <property type="project" value="InterPro"/>
</dbReference>
<gene>
    <name evidence="9" type="ORF">IAB80_10375</name>
</gene>
<comment type="similarity">
    <text evidence="1 6">Belongs to the sigma-70 factor family. ECF subfamily.</text>
</comment>
<dbReference type="Pfam" id="PF04542">
    <property type="entry name" value="Sigma70_r2"/>
    <property type="match status" value="1"/>
</dbReference>
<accession>A0A9D9IWA4</accession>
<evidence type="ECO:0000256" key="3">
    <source>
        <dbReference type="ARBA" id="ARBA00023082"/>
    </source>
</evidence>
<dbReference type="Proteomes" id="UP000823771">
    <property type="component" value="Unassembled WGS sequence"/>
</dbReference>
<evidence type="ECO:0000256" key="4">
    <source>
        <dbReference type="ARBA" id="ARBA00023125"/>
    </source>
</evidence>
<dbReference type="SUPFAM" id="SSF88659">
    <property type="entry name" value="Sigma3 and sigma4 domains of RNA polymerase sigma factors"/>
    <property type="match status" value="1"/>
</dbReference>
<evidence type="ECO:0000256" key="6">
    <source>
        <dbReference type="RuleBase" id="RU000716"/>
    </source>
</evidence>
<name>A0A9D9IWA4_9BACT</name>
<dbReference type="Pfam" id="PF08281">
    <property type="entry name" value="Sigma70_r4_2"/>
    <property type="match status" value="1"/>
</dbReference>
<dbReference type="InterPro" id="IPR000838">
    <property type="entry name" value="RNA_pol_sigma70_ECF_CS"/>
</dbReference>
<dbReference type="PROSITE" id="PS01063">
    <property type="entry name" value="SIGMA70_ECF"/>
    <property type="match status" value="1"/>
</dbReference>
<keyword evidence="5 6" id="KW-0804">Transcription</keyword>
<dbReference type="InterPro" id="IPR014284">
    <property type="entry name" value="RNA_pol_sigma-70_dom"/>
</dbReference>
<dbReference type="InterPro" id="IPR013324">
    <property type="entry name" value="RNA_pol_sigma_r3/r4-like"/>
</dbReference>
<keyword evidence="3 6" id="KW-0731">Sigma factor</keyword>
<keyword evidence="2 6" id="KW-0805">Transcription regulation</keyword>
<dbReference type="PANTHER" id="PTHR43133:SF8">
    <property type="entry name" value="RNA POLYMERASE SIGMA FACTOR HI_1459-RELATED"/>
    <property type="match status" value="1"/>
</dbReference>
<proteinExistence type="inferred from homology"/>
<keyword evidence="4 6" id="KW-0238">DNA-binding</keyword>
<dbReference type="Gene3D" id="1.10.1740.10">
    <property type="match status" value="1"/>
</dbReference>
<dbReference type="InterPro" id="IPR036388">
    <property type="entry name" value="WH-like_DNA-bd_sf"/>
</dbReference>
<dbReference type="AlphaFoldDB" id="A0A9D9IWA4"/>
<dbReference type="InterPro" id="IPR007627">
    <property type="entry name" value="RNA_pol_sigma70_r2"/>
</dbReference>
<dbReference type="Gene3D" id="1.10.10.10">
    <property type="entry name" value="Winged helix-like DNA-binding domain superfamily/Winged helix DNA-binding domain"/>
    <property type="match status" value="1"/>
</dbReference>
<feature type="domain" description="RNA polymerase sigma-70 region 2" evidence="7">
    <location>
        <begin position="15"/>
        <end position="81"/>
    </location>
</feature>
<feature type="domain" description="RNA polymerase sigma factor 70 region 4 type 2" evidence="8">
    <location>
        <begin position="124"/>
        <end position="171"/>
    </location>
</feature>